<dbReference type="GeneID" id="95333465"/>
<dbReference type="EMBL" id="CP000285">
    <property type="protein sequence ID" value="ABE58068.1"/>
    <property type="molecule type" value="Genomic_DNA"/>
</dbReference>
<reference evidence="2 3" key="1">
    <citation type="journal article" date="2011" name="Stand. Genomic Sci.">
        <title>Complete genome sequence of the halophilic and highly halotolerant Chromohalobacter salexigens type strain (1H11(T)).</title>
        <authorList>
            <person name="Copeland A."/>
            <person name="O'Connor K."/>
            <person name="Lucas S."/>
            <person name="Lapidus A."/>
            <person name="Berry K.W."/>
            <person name="Detter J.C."/>
            <person name="Del Rio T.G."/>
            <person name="Hammon N."/>
            <person name="Dalin E."/>
            <person name="Tice H."/>
            <person name="Pitluck S."/>
            <person name="Bruce D."/>
            <person name="Goodwin L."/>
            <person name="Han C."/>
            <person name="Tapia R."/>
            <person name="Saunders E."/>
            <person name="Schmutz J."/>
            <person name="Brettin T."/>
            <person name="Larimer F."/>
            <person name="Land M."/>
            <person name="Hauser L."/>
            <person name="Vargas C."/>
            <person name="Nieto J.J."/>
            <person name="Kyrpides N.C."/>
            <person name="Ivanova N."/>
            <person name="Goker M."/>
            <person name="Klenk H.P."/>
            <person name="Csonka L.N."/>
            <person name="Woyke T."/>
        </authorList>
    </citation>
    <scope>NUCLEOTIDE SEQUENCE [LARGE SCALE GENOMIC DNA]</scope>
    <source>
        <strain evidence="3">ATCC BAA-138 / DSM 3043 / CIP 106854 / NCIMB 13768 / 1H11</strain>
    </source>
</reference>
<dbReference type="KEGG" id="csa:Csal_0707"/>
<dbReference type="AlphaFoldDB" id="Q1QZP0"/>
<organism evidence="2 3">
    <name type="scientific">Chromohalobacter israelensis (strain ATCC BAA-138 / DSM 3043 / CIP 106854 / NCIMB 13768 / 1H11)</name>
    <name type="common">Chromohalobacter salexigens</name>
    <dbReference type="NCBI Taxonomy" id="290398"/>
    <lineage>
        <taxon>Bacteria</taxon>
        <taxon>Pseudomonadati</taxon>
        <taxon>Pseudomonadota</taxon>
        <taxon>Gammaproteobacteria</taxon>
        <taxon>Oceanospirillales</taxon>
        <taxon>Halomonadaceae</taxon>
        <taxon>Chromohalobacter</taxon>
    </lineage>
</organism>
<dbReference type="Gene3D" id="1.10.150.650">
    <property type="match status" value="1"/>
</dbReference>
<dbReference type="PANTHER" id="PTHR42924">
    <property type="entry name" value="EXONUCLEASE"/>
    <property type="match status" value="1"/>
</dbReference>
<proteinExistence type="predicted"/>
<evidence type="ECO:0000313" key="2">
    <source>
        <dbReference type="EMBL" id="ABE58068.1"/>
    </source>
</evidence>
<dbReference type="GO" id="GO:0035312">
    <property type="term" value="F:5'-3' DNA exonuclease activity"/>
    <property type="evidence" value="ECO:0007669"/>
    <property type="project" value="TreeGrafter"/>
</dbReference>
<dbReference type="InterPro" id="IPR016195">
    <property type="entry name" value="Pol/histidinol_Pase-like"/>
</dbReference>
<dbReference type="Proteomes" id="UP000000239">
    <property type="component" value="Chromosome"/>
</dbReference>
<name>Q1QZP0_CHRI1</name>
<dbReference type="HOGENOM" id="CLU_067347_0_0_6"/>
<gene>
    <name evidence="2" type="ordered locus">Csal_0707</name>
</gene>
<dbReference type="RefSeq" id="WP_011506014.1">
    <property type="nucleotide sequence ID" value="NC_007963.1"/>
</dbReference>
<dbReference type="Pfam" id="PF02811">
    <property type="entry name" value="PHP"/>
    <property type="match status" value="1"/>
</dbReference>
<dbReference type="PANTHER" id="PTHR42924:SF3">
    <property type="entry name" value="POLYMERASE_HISTIDINOL PHOSPHATASE N-TERMINAL DOMAIN-CONTAINING PROTEIN"/>
    <property type="match status" value="1"/>
</dbReference>
<dbReference type="STRING" id="290398.Csal_0707"/>
<dbReference type="InterPro" id="IPR004013">
    <property type="entry name" value="PHP_dom"/>
</dbReference>
<feature type="domain" description="Polymerase/histidinol phosphatase N-terminal" evidence="1">
    <location>
        <begin position="18"/>
        <end position="83"/>
    </location>
</feature>
<evidence type="ECO:0000313" key="3">
    <source>
        <dbReference type="Proteomes" id="UP000000239"/>
    </source>
</evidence>
<dbReference type="SMART" id="SM00481">
    <property type="entry name" value="POLIIIAc"/>
    <property type="match status" value="1"/>
</dbReference>
<dbReference type="GO" id="GO:0004534">
    <property type="term" value="F:5'-3' RNA exonuclease activity"/>
    <property type="evidence" value="ECO:0007669"/>
    <property type="project" value="TreeGrafter"/>
</dbReference>
<keyword evidence="3" id="KW-1185">Reference proteome</keyword>
<protein>
    <submittedName>
        <fullName evidence="2">PHP-like protein</fullName>
    </submittedName>
</protein>
<dbReference type="InterPro" id="IPR052018">
    <property type="entry name" value="PHP_domain"/>
</dbReference>
<evidence type="ECO:0000259" key="1">
    <source>
        <dbReference type="SMART" id="SM00481"/>
    </source>
</evidence>
<accession>Q1QZP0</accession>
<dbReference type="InterPro" id="IPR003141">
    <property type="entry name" value="Pol/His_phosphatase_N"/>
</dbReference>
<sequence>MTQPLPPLPETFEAELGLDLHMHSTASDGALSPCALAEACQAKGVTRFCLTDHDTVAGVAEAQRHADSLGLRCLAGSELSTLWRGIGIHVVALLPSGAHGALEAGLAAQARARDARAEEIAHRLEKVGLDAVLARAREQAGSERPLGRPDFAKALVAAEVVPDMPTAFKKYLGAGKPGDVKTHWPYLSEVVEWIRDSQGIAVLAHPLRYRLTHRKRGQLLDAFREAGGEAAELISGHQNADVGRDLARQLEARDLMGSQGSDFHYPGGPLAPGVMSAPPRCSVIPVWRHPKLATFAA</sequence>
<dbReference type="CDD" id="cd07438">
    <property type="entry name" value="PHP_HisPPase_AMP"/>
    <property type="match status" value="1"/>
</dbReference>
<dbReference type="eggNOG" id="COG0613">
    <property type="taxonomic scope" value="Bacteria"/>
</dbReference>
<dbReference type="Gene3D" id="3.20.20.140">
    <property type="entry name" value="Metal-dependent hydrolases"/>
    <property type="match status" value="1"/>
</dbReference>
<dbReference type="SUPFAM" id="SSF89550">
    <property type="entry name" value="PHP domain-like"/>
    <property type="match status" value="1"/>
</dbReference>